<dbReference type="PANTHER" id="PTHR24393:SF15">
    <property type="entry name" value="IP01243P-RELATED"/>
    <property type="match status" value="1"/>
</dbReference>
<feature type="domain" description="C2H2-type" evidence="13">
    <location>
        <begin position="276"/>
        <end position="303"/>
    </location>
</feature>
<keyword evidence="8" id="KW-0238">DNA-binding</keyword>
<feature type="region of interest" description="Disordered" evidence="12">
    <location>
        <begin position="112"/>
        <end position="136"/>
    </location>
</feature>
<dbReference type="GO" id="GO:0005634">
    <property type="term" value="C:nucleus"/>
    <property type="evidence" value="ECO:0007669"/>
    <property type="project" value="UniProtKB-SubCell"/>
</dbReference>
<keyword evidence="15" id="KW-1185">Reference proteome</keyword>
<dbReference type="InterPro" id="IPR036236">
    <property type="entry name" value="Znf_C2H2_sf"/>
</dbReference>
<comment type="caution">
    <text evidence="14">The sequence shown here is derived from an EMBL/GenBank/DDBJ whole genome shotgun (WGS) entry which is preliminary data.</text>
</comment>
<feature type="domain" description="C2H2-type" evidence="13">
    <location>
        <begin position="332"/>
        <end position="359"/>
    </location>
</feature>
<evidence type="ECO:0000256" key="3">
    <source>
        <dbReference type="ARBA" id="ARBA00022723"/>
    </source>
</evidence>
<organism evidence="14 15">
    <name type="scientific">Anguilla anguilla</name>
    <name type="common">European freshwater eel</name>
    <name type="synonym">Muraena anguilla</name>
    <dbReference type="NCBI Taxonomy" id="7936"/>
    <lineage>
        <taxon>Eukaryota</taxon>
        <taxon>Metazoa</taxon>
        <taxon>Chordata</taxon>
        <taxon>Craniata</taxon>
        <taxon>Vertebrata</taxon>
        <taxon>Euteleostomi</taxon>
        <taxon>Actinopterygii</taxon>
        <taxon>Neopterygii</taxon>
        <taxon>Teleostei</taxon>
        <taxon>Anguilliformes</taxon>
        <taxon>Anguillidae</taxon>
        <taxon>Anguilla</taxon>
    </lineage>
</organism>
<dbReference type="FunFam" id="3.30.160.60:FF:001343">
    <property type="entry name" value="Zinc finger protein 568"/>
    <property type="match status" value="1"/>
</dbReference>
<dbReference type="FunFam" id="3.30.160.60:FF:002343">
    <property type="entry name" value="Zinc finger protein 33A"/>
    <property type="match status" value="1"/>
</dbReference>
<evidence type="ECO:0000256" key="12">
    <source>
        <dbReference type="SAM" id="MobiDB-lite"/>
    </source>
</evidence>
<proteinExistence type="inferred from homology"/>
<dbReference type="GO" id="GO:0008270">
    <property type="term" value="F:zinc ion binding"/>
    <property type="evidence" value="ECO:0007669"/>
    <property type="project" value="UniProtKB-KW"/>
</dbReference>
<evidence type="ECO:0000256" key="10">
    <source>
        <dbReference type="ARBA" id="ARBA00023242"/>
    </source>
</evidence>
<dbReference type="EMBL" id="JAFIRN010000004">
    <property type="protein sequence ID" value="KAG5851259.1"/>
    <property type="molecule type" value="Genomic_DNA"/>
</dbReference>
<dbReference type="FunFam" id="3.30.160.60:FF:001465">
    <property type="entry name" value="Zinc finger protein 560"/>
    <property type="match status" value="1"/>
</dbReference>
<gene>
    <name evidence="14" type="ORF">ANANG_G00091170</name>
</gene>
<feature type="domain" description="C2H2-type" evidence="13">
    <location>
        <begin position="388"/>
        <end position="415"/>
    </location>
</feature>
<dbReference type="AlphaFoldDB" id="A0A9D3MLX1"/>
<evidence type="ECO:0000256" key="7">
    <source>
        <dbReference type="ARBA" id="ARBA00023015"/>
    </source>
</evidence>
<keyword evidence="10" id="KW-0539">Nucleus</keyword>
<evidence type="ECO:0000259" key="13">
    <source>
        <dbReference type="PROSITE" id="PS50157"/>
    </source>
</evidence>
<evidence type="ECO:0000256" key="4">
    <source>
        <dbReference type="ARBA" id="ARBA00022737"/>
    </source>
</evidence>
<evidence type="ECO:0000256" key="5">
    <source>
        <dbReference type="ARBA" id="ARBA00022771"/>
    </source>
</evidence>
<comment type="subcellular location">
    <subcellularLocation>
        <location evidence="1">Nucleus</location>
    </subcellularLocation>
</comment>
<evidence type="ECO:0000256" key="6">
    <source>
        <dbReference type="ARBA" id="ARBA00022833"/>
    </source>
</evidence>
<keyword evidence="4" id="KW-0677">Repeat</keyword>
<keyword evidence="7" id="KW-0805">Transcription regulation</keyword>
<feature type="domain" description="C2H2-type" evidence="13">
    <location>
        <begin position="218"/>
        <end position="246"/>
    </location>
</feature>
<dbReference type="FunFam" id="3.30.160.60:FF:000495">
    <property type="entry name" value="zinc finger protein 668"/>
    <property type="match status" value="1"/>
</dbReference>
<name>A0A9D3MLX1_ANGAN</name>
<protein>
    <recommendedName>
        <fullName evidence="13">C2H2-type domain-containing protein</fullName>
    </recommendedName>
</protein>
<dbReference type="SUPFAM" id="SSF57667">
    <property type="entry name" value="beta-beta-alpha zinc fingers"/>
    <property type="match status" value="5"/>
</dbReference>
<accession>A0A9D3MLX1</accession>
<keyword evidence="6" id="KW-0862">Zinc</keyword>
<dbReference type="PANTHER" id="PTHR24393">
    <property type="entry name" value="ZINC FINGER PROTEIN"/>
    <property type="match status" value="1"/>
</dbReference>
<evidence type="ECO:0000256" key="1">
    <source>
        <dbReference type="ARBA" id="ARBA00004123"/>
    </source>
</evidence>
<feature type="compositionally biased region" description="Basic and acidic residues" evidence="12">
    <location>
        <begin position="62"/>
        <end position="77"/>
    </location>
</feature>
<feature type="domain" description="C2H2-type" evidence="13">
    <location>
        <begin position="444"/>
        <end position="471"/>
    </location>
</feature>
<evidence type="ECO:0000256" key="11">
    <source>
        <dbReference type="PROSITE-ProRule" id="PRU00042"/>
    </source>
</evidence>
<feature type="region of interest" description="Disordered" evidence="12">
    <location>
        <begin position="55"/>
        <end position="78"/>
    </location>
</feature>
<evidence type="ECO:0000313" key="15">
    <source>
        <dbReference type="Proteomes" id="UP001044222"/>
    </source>
</evidence>
<evidence type="ECO:0000313" key="14">
    <source>
        <dbReference type="EMBL" id="KAG5851259.1"/>
    </source>
</evidence>
<keyword evidence="5 11" id="KW-0863">Zinc-finger</keyword>
<dbReference type="InterPro" id="IPR013087">
    <property type="entry name" value="Znf_C2H2_type"/>
</dbReference>
<evidence type="ECO:0000256" key="9">
    <source>
        <dbReference type="ARBA" id="ARBA00023163"/>
    </source>
</evidence>
<reference evidence="14" key="1">
    <citation type="submission" date="2021-01" db="EMBL/GenBank/DDBJ databases">
        <title>A chromosome-scale assembly of European eel, Anguilla anguilla.</title>
        <authorList>
            <person name="Henkel C."/>
            <person name="Jong-Raadsen S.A."/>
            <person name="Dufour S."/>
            <person name="Weltzien F.-A."/>
            <person name="Palstra A.P."/>
            <person name="Pelster B."/>
            <person name="Spaink H.P."/>
            <person name="Van Den Thillart G.E."/>
            <person name="Jansen H."/>
            <person name="Zahm M."/>
            <person name="Klopp C."/>
            <person name="Cedric C."/>
            <person name="Louis A."/>
            <person name="Berthelot C."/>
            <person name="Parey E."/>
            <person name="Roest Crollius H."/>
            <person name="Montfort J."/>
            <person name="Robinson-Rechavi M."/>
            <person name="Bucao C."/>
            <person name="Bouchez O."/>
            <person name="Gislard M."/>
            <person name="Lluch J."/>
            <person name="Milhes M."/>
            <person name="Lampietro C."/>
            <person name="Lopez Roques C."/>
            <person name="Donnadieu C."/>
            <person name="Braasch I."/>
            <person name="Desvignes T."/>
            <person name="Postlethwait J."/>
            <person name="Bobe J."/>
            <person name="Guiguen Y."/>
            <person name="Dirks R."/>
        </authorList>
    </citation>
    <scope>NUCLEOTIDE SEQUENCE</scope>
    <source>
        <strain evidence="14">Tag_6206</strain>
        <tissue evidence="14">Liver</tissue>
    </source>
</reference>
<evidence type="ECO:0000256" key="8">
    <source>
        <dbReference type="ARBA" id="ARBA00023125"/>
    </source>
</evidence>
<feature type="domain" description="C2H2-type" evidence="13">
    <location>
        <begin position="304"/>
        <end position="331"/>
    </location>
</feature>
<feature type="compositionally biased region" description="Basic and acidic residues" evidence="12">
    <location>
        <begin position="112"/>
        <end position="122"/>
    </location>
</feature>
<comment type="similarity">
    <text evidence="2">Belongs to the krueppel C2H2-type zinc-finger protein family.</text>
</comment>
<dbReference type="Pfam" id="PF13465">
    <property type="entry name" value="zf-H2C2_2"/>
    <property type="match status" value="1"/>
</dbReference>
<dbReference type="GO" id="GO:0000122">
    <property type="term" value="P:negative regulation of transcription by RNA polymerase II"/>
    <property type="evidence" value="ECO:0007669"/>
    <property type="project" value="UniProtKB-ARBA"/>
</dbReference>
<dbReference type="Pfam" id="PF00096">
    <property type="entry name" value="zf-C2H2"/>
    <property type="match status" value="5"/>
</dbReference>
<feature type="domain" description="C2H2-type" evidence="13">
    <location>
        <begin position="472"/>
        <end position="496"/>
    </location>
</feature>
<evidence type="ECO:0000256" key="2">
    <source>
        <dbReference type="ARBA" id="ARBA00006991"/>
    </source>
</evidence>
<dbReference type="GO" id="GO:0000978">
    <property type="term" value="F:RNA polymerase II cis-regulatory region sequence-specific DNA binding"/>
    <property type="evidence" value="ECO:0007669"/>
    <property type="project" value="TreeGrafter"/>
</dbReference>
<keyword evidence="9" id="KW-0804">Transcription</keyword>
<dbReference type="Gene3D" id="3.30.160.60">
    <property type="entry name" value="Classic Zinc Finger"/>
    <property type="match status" value="8"/>
</dbReference>
<dbReference type="FunFam" id="3.30.160.60:FF:000912">
    <property type="entry name" value="Zinc finger protein 660"/>
    <property type="match status" value="1"/>
</dbReference>
<keyword evidence="3" id="KW-0479">Metal-binding</keyword>
<dbReference type="FunFam" id="3.30.160.60:FF:000358">
    <property type="entry name" value="zinc finger protein 24"/>
    <property type="match status" value="2"/>
</dbReference>
<dbReference type="Proteomes" id="UP001044222">
    <property type="component" value="Unassembled WGS sequence"/>
</dbReference>
<sequence>MIVFPLFPLPFGRLVDSTEQSDCNKQMESESGFVLYSSGEYKKIPMMGSTGCTGVELGSSLNRREDIEESEQRKTREEEDILCNIKEEEGGERQSKEIKMEDGVRDEEVQGLWREQEREKVEANGSPQSNGRLKNEVKSDCLKKEVEGQSSAVASCLSKKSKVQTQKKKVIGDLGSPLKQSLGSSEKEVYAEPALGSSVISPRRENAGRTDEFSPRVFACSECPFVHAEEQKLHQHIEKVHSEEYDTIIIDSDPRGPLVFRVWEELQRTHTGERPYHCSQCGKSYTQLSSLIQHRRYHTGERPFSCSQCGKSFISAFLLAVHEPTHTGGSQHLCSQCGKTFNHLSNLRGHMRTHTGERPYQCTQCGKSFSRSTTLKKHERTHTGERPFHCSLCEKSFTRSSALKRHQLIHTGERPYQCLQCGKSFIQSCHLTDHQRTHTGERPYHCSQCEKSFASTSHLTIHQRTHTGERPFHCSQCGKSFSCSSHLAKHRKTHSG</sequence>
<feature type="domain" description="C2H2-type" evidence="13">
    <location>
        <begin position="360"/>
        <end position="387"/>
    </location>
</feature>
<dbReference type="PROSITE" id="PS50157">
    <property type="entry name" value="ZINC_FINGER_C2H2_2"/>
    <property type="match status" value="9"/>
</dbReference>
<dbReference type="PROSITE" id="PS00028">
    <property type="entry name" value="ZINC_FINGER_C2H2_1"/>
    <property type="match status" value="8"/>
</dbReference>
<feature type="domain" description="C2H2-type" evidence="13">
    <location>
        <begin position="416"/>
        <end position="443"/>
    </location>
</feature>
<dbReference type="SMART" id="SM00355">
    <property type="entry name" value="ZnF_C2H2"/>
    <property type="match status" value="9"/>
</dbReference>
<dbReference type="GO" id="GO:0001228">
    <property type="term" value="F:DNA-binding transcription activator activity, RNA polymerase II-specific"/>
    <property type="evidence" value="ECO:0007669"/>
    <property type="project" value="TreeGrafter"/>
</dbReference>
<dbReference type="FunFam" id="3.30.160.60:FF:001009">
    <property type="entry name" value="Zinc finger protein 26"/>
    <property type="match status" value="1"/>
</dbReference>